<keyword evidence="1" id="KW-0408">Iron</keyword>
<protein>
    <submittedName>
        <fullName evidence="4">Ferrous iron transport protein A</fullName>
    </submittedName>
</protein>
<dbReference type="RefSeq" id="WP_010720065.1">
    <property type="nucleotide sequence ID" value="NZ_AP027299.1"/>
</dbReference>
<dbReference type="Proteomes" id="UP000253498">
    <property type="component" value="Unassembled WGS sequence"/>
</dbReference>
<sequence>MNLNATLSLDATVPLEEAKLNLVYQIEKLQTSEAVKKHLQNLGIIVGSKLVVINRSGSNGIVLLKNNRIAIDRELFKQILVKKNELSKDNWTSLDQLTVGERGIVVGIHGKGAVKRRLMDMGVTKNVPLTVRKLAPLGDPLEITLRGYELTLRKEEAMLILVQKEV</sequence>
<dbReference type="InterPro" id="IPR008988">
    <property type="entry name" value="Transcriptional_repressor_C"/>
</dbReference>
<gene>
    <name evidence="3" type="ORF">EB03_02362</name>
    <name evidence="4" type="ORF">NCTC12204_00476</name>
</gene>
<dbReference type="Proteomes" id="UP000352698">
    <property type="component" value="Unassembled WGS sequence"/>
</dbReference>
<dbReference type="AlphaFoldDB" id="A0A2A4DXX3"/>
<evidence type="ECO:0000313" key="3">
    <source>
        <dbReference type="EMBL" id="RBT67593.1"/>
    </source>
</evidence>
<evidence type="ECO:0000259" key="2">
    <source>
        <dbReference type="SMART" id="SM00899"/>
    </source>
</evidence>
<accession>A0A2A4DXX3</accession>
<organism evidence="3 5">
    <name type="scientific">Enterococcus hirae</name>
    <dbReference type="NCBI Taxonomy" id="1354"/>
    <lineage>
        <taxon>Bacteria</taxon>
        <taxon>Bacillati</taxon>
        <taxon>Bacillota</taxon>
        <taxon>Bacilli</taxon>
        <taxon>Lactobacillales</taxon>
        <taxon>Enterococcaceae</taxon>
        <taxon>Enterococcus</taxon>
    </lineage>
</organism>
<dbReference type="GO" id="GO:0046914">
    <property type="term" value="F:transition metal ion binding"/>
    <property type="evidence" value="ECO:0007669"/>
    <property type="project" value="InterPro"/>
</dbReference>
<dbReference type="Gene3D" id="2.30.30.90">
    <property type="match status" value="2"/>
</dbReference>
<dbReference type="PANTHER" id="PTHR42954">
    <property type="entry name" value="FE(2+) TRANSPORT PROTEIN A"/>
    <property type="match status" value="1"/>
</dbReference>
<feature type="domain" description="Ferrous iron transporter FeoA-like" evidence="2">
    <location>
        <begin position="13"/>
        <end position="83"/>
    </location>
</feature>
<evidence type="ECO:0000313" key="6">
    <source>
        <dbReference type="Proteomes" id="UP000352698"/>
    </source>
</evidence>
<dbReference type="PANTHER" id="PTHR42954:SF2">
    <property type="entry name" value="FE(2+) TRANSPORT PROTEIN A"/>
    <property type="match status" value="1"/>
</dbReference>
<dbReference type="Pfam" id="PF04023">
    <property type="entry name" value="FeoA"/>
    <property type="match status" value="2"/>
</dbReference>
<dbReference type="EMBL" id="LESJ01000006">
    <property type="protein sequence ID" value="RBT67593.1"/>
    <property type="molecule type" value="Genomic_DNA"/>
</dbReference>
<reference evidence="4 6" key="2">
    <citation type="submission" date="2019-05" db="EMBL/GenBank/DDBJ databases">
        <authorList>
            <consortium name="Pathogen Informatics"/>
        </authorList>
    </citation>
    <scope>NUCLEOTIDE SEQUENCE [LARGE SCALE GENOMIC DNA]</scope>
    <source>
        <strain evidence="4 6">NCTC12204</strain>
    </source>
</reference>
<feature type="domain" description="Ferrous iron transporter FeoA-like" evidence="2">
    <location>
        <begin position="92"/>
        <end position="164"/>
    </location>
</feature>
<evidence type="ECO:0000313" key="5">
    <source>
        <dbReference type="Proteomes" id="UP000253498"/>
    </source>
</evidence>
<comment type="caution">
    <text evidence="3">The sequence shown here is derived from an EMBL/GenBank/DDBJ whole genome shotgun (WGS) entry which is preliminary data.</text>
</comment>
<dbReference type="EMBL" id="CABEEP010000001">
    <property type="protein sequence ID" value="VTQ59812.1"/>
    <property type="molecule type" value="Genomic_DNA"/>
</dbReference>
<dbReference type="InterPro" id="IPR052713">
    <property type="entry name" value="FeoA"/>
</dbReference>
<evidence type="ECO:0000313" key="4">
    <source>
        <dbReference type="EMBL" id="VTQ59812.1"/>
    </source>
</evidence>
<dbReference type="SUPFAM" id="SSF50037">
    <property type="entry name" value="C-terminal domain of transcriptional repressors"/>
    <property type="match status" value="2"/>
</dbReference>
<dbReference type="InterPro" id="IPR038157">
    <property type="entry name" value="FeoA_core_dom"/>
</dbReference>
<proteinExistence type="predicted"/>
<evidence type="ECO:0000256" key="1">
    <source>
        <dbReference type="ARBA" id="ARBA00023004"/>
    </source>
</evidence>
<dbReference type="SMART" id="SM00899">
    <property type="entry name" value="FeoA"/>
    <property type="match status" value="2"/>
</dbReference>
<reference evidence="3 5" key="1">
    <citation type="submission" date="2015-06" db="EMBL/GenBank/DDBJ databases">
        <title>The Genome Sequence of Enterococcus hirae 88EA1.</title>
        <authorList>
            <consortium name="The Broad Institute Genomics Platform"/>
            <consortium name="The Broad Institute Genome Sequencing Center for Infectious Disease"/>
            <person name="Earl A.M."/>
            <person name="Van Tyne D."/>
            <person name="Lebreton F."/>
            <person name="Saavedra J.T."/>
            <person name="Gilmore M.S."/>
            <person name="Manson McGuire A."/>
            <person name="Clock S."/>
            <person name="Crupain M."/>
            <person name="Rangan U."/>
            <person name="Young S."/>
            <person name="Abouelleil A."/>
            <person name="Cao P."/>
            <person name="Chapman S.B."/>
            <person name="Griggs A."/>
            <person name="Priest M."/>
            <person name="Shea T."/>
            <person name="Wortman J."/>
            <person name="Nusbaum C."/>
            <person name="Birren B."/>
        </authorList>
    </citation>
    <scope>NUCLEOTIDE SEQUENCE [LARGE SCALE GENOMIC DNA]</scope>
    <source>
        <strain evidence="3 5">88EA1</strain>
    </source>
</reference>
<dbReference type="GeneID" id="56785853"/>
<name>A0A2A4DXX3_ENTHR</name>
<dbReference type="InterPro" id="IPR007167">
    <property type="entry name" value="Fe-transptr_FeoA-like"/>
</dbReference>